<keyword evidence="2 5" id="KW-0479">Metal-binding</keyword>
<evidence type="ECO:0000256" key="5">
    <source>
        <dbReference type="RuleBase" id="RU003682"/>
    </source>
</evidence>
<dbReference type="KEGG" id="aoy:EOV40_005945"/>
<evidence type="ECO:0000259" key="6">
    <source>
        <dbReference type="PROSITE" id="PS51471"/>
    </source>
</evidence>
<keyword evidence="4 5" id="KW-0408">Iron</keyword>
<evidence type="ECO:0000256" key="3">
    <source>
        <dbReference type="ARBA" id="ARBA00023002"/>
    </source>
</evidence>
<feature type="domain" description="Fe2OG dioxygenase" evidence="6">
    <location>
        <begin position="234"/>
        <end position="341"/>
    </location>
</feature>
<evidence type="ECO:0000313" key="8">
    <source>
        <dbReference type="Proteomes" id="UP000287027"/>
    </source>
</evidence>
<dbReference type="PANTHER" id="PTHR10209">
    <property type="entry name" value="OXIDOREDUCTASE, 2OG-FE II OXYGENASE FAMILY PROTEIN"/>
    <property type="match status" value="1"/>
</dbReference>
<organism evidence="7 8">
    <name type="scientific">Acetobacter oryzoeni</name>
    <dbReference type="NCBI Taxonomy" id="2500548"/>
    <lineage>
        <taxon>Bacteria</taxon>
        <taxon>Pseudomonadati</taxon>
        <taxon>Pseudomonadota</taxon>
        <taxon>Alphaproteobacteria</taxon>
        <taxon>Acetobacterales</taxon>
        <taxon>Acetobacteraceae</taxon>
        <taxon>Acetobacter</taxon>
    </lineage>
</organism>
<name>A0A5B9GNW0_9PROT</name>
<dbReference type="PANTHER" id="PTHR10209:SF886">
    <property type="entry name" value="UPF0676 PROTEIN C1494.01"/>
    <property type="match status" value="1"/>
</dbReference>
<dbReference type="AlphaFoldDB" id="A0A5B9GNW0"/>
<dbReference type="SUPFAM" id="SSF51197">
    <property type="entry name" value="Clavaminate synthase-like"/>
    <property type="match status" value="1"/>
</dbReference>
<dbReference type="Pfam" id="PF03171">
    <property type="entry name" value="2OG-FeII_Oxy"/>
    <property type="match status" value="1"/>
</dbReference>
<proteinExistence type="inferred from homology"/>
<dbReference type="RefSeq" id="WP_128105317.1">
    <property type="nucleotide sequence ID" value="NZ_CP042808.1"/>
</dbReference>
<sequence>MLVLFSMGEALAARKHAFPHAGLHQLLRPMGQFAICVRNAMTLNTKTTPDYPMEELKREATIGSMGTTSVRSIPVIDFSDYENRRAQIADDLWNAATQDGFFQVINHGISLGDIDNAFAEAKRFFALPMSEKEVFKKKPTVNAGWEYCSQVRPSTGTPDNKESYQITLPEMDNLWPDEQVLPGFQAKLLQFEEDNWQLAMKILSCFAEKLGFEKDFFAECCKRSSPGYQCTLRLIHYMSMENAKPEDFKQWRAGAHSDFDCLTLLHLREGEGGLQLCPGNEISSNAWTEVTPVAGAVTCNIGDMLMRWSDDKLKSTLHRVRMPQPGEYLGPRLSVPFFCQANREAVIEGPEGKYPPITAEDYIYQRLHANFVQKHK</sequence>
<reference evidence="7 8" key="1">
    <citation type="submission" date="2019-08" db="EMBL/GenBank/DDBJ databases">
        <title>Acetobacter oryzioeni sp. nov., isolated from Korean rice wine vinegar.</title>
        <authorList>
            <person name="Baek J.H."/>
            <person name="Kim K.H."/>
            <person name="Jeon C.O."/>
            <person name="Han D.M."/>
        </authorList>
    </citation>
    <scope>NUCLEOTIDE SEQUENCE [LARGE SCALE GENOMIC DNA]</scope>
    <source>
        <strain evidence="7 8">B6</strain>
    </source>
</reference>
<dbReference type="InterPro" id="IPR026992">
    <property type="entry name" value="DIOX_N"/>
</dbReference>
<dbReference type="InterPro" id="IPR005123">
    <property type="entry name" value="Oxoglu/Fe-dep_dioxygenase_dom"/>
</dbReference>
<evidence type="ECO:0000256" key="1">
    <source>
        <dbReference type="ARBA" id="ARBA00008056"/>
    </source>
</evidence>
<dbReference type="InterPro" id="IPR044861">
    <property type="entry name" value="IPNS-like_FE2OG_OXY"/>
</dbReference>
<dbReference type="Pfam" id="PF14226">
    <property type="entry name" value="DIOX_N"/>
    <property type="match status" value="1"/>
</dbReference>
<accession>A0A5B9GNW0</accession>
<dbReference type="EMBL" id="CP042808">
    <property type="protein sequence ID" value="QEE85305.1"/>
    <property type="molecule type" value="Genomic_DNA"/>
</dbReference>
<keyword evidence="8" id="KW-1185">Reference proteome</keyword>
<evidence type="ECO:0000256" key="4">
    <source>
        <dbReference type="ARBA" id="ARBA00023004"/>
    </source>
</evidence>
<dbReference type="Gene3D" id="2.60.120.330">
    <property type="entry name" value="B-lactam Antibiotic, Isopenicillin N Synthase, Chain"/>
    <property type="match status" value="1"/>
</dbReference>
<keyword evidence="3 5" id="KW-0560">Oxidoreductase</keyword>
<dbReference type="PROSITE" id="PS51471">
    <property type="entry name" value="FE2OG_OXY"/>
    <property type="match status" value="1"/>
</dbReference>
<comment type="similarity">
    <text evidence="1 5">Belongs to the iron/ascorbate-dependent oxidoreductase family.</text>
</comment>
<dbReference type="GO" id="GO:0046872">
    <property type="term" value="F:metal ion binding"/>
    <property type="evidence" value="ECO:0007669"/>
    <property type="project" value="UniProtKB-KW"/>
</dbReference>
<dbReference type="InterPro" id="IPR027443">
    <property type="entry name" value="IPNS-like_sf"/>
</dbReference>
<evidence type="ECO:0000256" key="2">
    <source>
        <dbReference type="ARBA" id="ARBA00022723"/>
    </source>
</evidence>
<evidence type="ECO:0000313" key="7">
    <source>
        <dbReference type="EMBL" id="QEE85305.1"/>
    </source>
</evidence>
<protein>
    <submittedName>
        <fullName evidence="7">Isopenicillin N synthase family oxygenase</fullName>
    </submittedName>
</protein>
<dbReference type="Proteomes" id="UP000287027">
    <property type="component" value="Chromosome"/>
</dbReference>
<gene>
    <name evidence="7" type="ORF">EOV40_005945</name>
</gene>
<dbReference type="GO" id="GO:0016491">
    <property type="term" value="F:oxidoreductase activity"/>
    <property type="evidence" value="ECO:0007669"/>
    <property type="project" value="UniProtKB-KW"/>
</dbReference>